<evidence type="ECO:0000313" key="1">
    <source>
        <dbReference type="EMBL" id="SBV37331.1"/>
    </source>
</evidence>
<accession>A0A1Y5Q516</accession>
<gene>
    <name evidence="1" type="ORF">STPYR_12261</name>
</gene>
<organism evidence="1">
    <name type="scientific">uncultured Stenotrophomonas sp</name>
    <dbReference type="NCBI Taxonomy" id="165438"/>
    <lineage>
        <taxon>Bacteria</taxon>
        <taxon>Pseudomonadati</taxon>
        <taxon>Pseudomonadota</taxon>
        <taxon>Gammaproteobacteria</taxon>
        <taxon>Lysobacterales</taxon>
        <taxon>Lysobacteraceae</taxon>
        <taxon>Stenotrophomonas</taxon>
        <taxon>environmental samples</taxon>
    </lineage>
</organism>
<dbReference type="AlphaFoldDB" id="A0A1Y5Q516"/>
<proteinExistence type="predicted"/>
<dbReference type="EMBL" id="FLTS01000001">
    <property type="protein sequence ID" value="SBV37331.1"/>
    <property type="molecule type" value="Genomic_DNA"/>
</dbReference>
<protein>
    <submittedName>
        <fullName evidence="1">Uncharacterized protein</fullName>
    </submittedName>
</protein>
<sequence>MAEWLRDHPRAAAAHRWQGILHKDRDALRTAVALDADERLARIYLLRELINAVAFATRHLPDGELLYEAEVVHHSLSEAAQLLAQLPEDEERRSLARGVAQQQALVEDFLAWSAQPEGISFEQWCERRQRHYVWGVMYSFD</sequence>
<reference evidence="1" key="1">
    <citation type="submission" date="2016-03" db="EMBL/GenBank/DDBJ databases">
        <authorList>
            <person name="Ploux O."/>
        </authorList>
    </citation>
    <scope>NUCLEOTIDE SEQUENCE</scope>
    <source>
        <strain evidence="1">UC10</strain>
    </source>
</reference>
<name>A0A1Y5Q516_9GAMM</name>